<protein>
    <submittedName>
        <fullName evidence="2">Uncharacterized protein</fullName>
    </submittedName>
</protein>
<organism evidence="2 3">
    <name type="scientific">Nostoc punctiforme (strain ATCC 29133 / PCC 73102)</name>
    <dbReference type="NCBI Taxonomy" id="63737"/>
    <lineage>
        <taxon>Bacteria</taxon>
        <taxon>Bacillati</taxon>
        <taxon>Cyanobacteriota</taxon>
        <taxon>Cyanophyceae</taxon>
        <taxon>Nostocales</taxon>
        <taxon>Nostocaceae</taxon>
        <taxon>Nostoc</taxon>
    </lineage>
</organism>
<keyword evidence="1" id="KW-0175">Coiled coil</keyword>
<name>B2IXC6_NOSP7</name>
<dbReference type="eggNOG" id="ENOG5033WQ9">
    <property type="taxonomic scope" value="Bacteria"/>
</dbReference>
<sequence length="138" mass="15586">MLRVTKFMSLRKRTSRVLENAELRFAGLKAIDANLDLGNTCNLKALTEIIEELRSKLEAHNTALSTIDSSKVEIEELEQTLGTFSEKMLMGIGFKYSKDSREYEMAGGVRKSERIRKSRATRLKTISQKASMQGTKPL</sequence>
<reference evidence="3" key="1">
    <citation type="submission" date="2008-04" db="EMBL/GenBank/DDBJ databases">
        <title>Complete sequence of chromosome of Nostoc punctiforme ATCC 29133.</title>
        <authorList>
            <consortium name="US DOE Joint Genome Institute"/>
            <person name="Copeland A."/>
            <person name="Lucas S."/>
            <person name="Lapidus A."/>
            <person name="Glavina del Rio T."/>
            <person name="Dalin E."/>
            <person name="Tice H."/>
            <person name="Pitluck S."/>
            <person name="Chain P."/>
            <person name="Malfatti S."/>
            <person name="Shin M."/>
            <person name="Vergez L."/>
            <person name="Schmutz J."/>
            <person name="Larimer F."/>
            <person name="Land M."/>
            <person name="Hauser L."/>
            <person name="Kyrpides N."/>
            <person name="Kim E."/>
            <person name="Meeks J.C."/>
            <person name="Elhai J."/>
            <person name="Campbell E.L."/>
            <person name="Thiel T."/>
            <person name="Longmire J."/>
            <person name="Potts M."/>
            <person name="Atlas R."/>
        </authorList>
    </citation>
    <scope>NUCLEOTIDE SEQUENCE [LARGE SCALE GENOMIC DNA]</scope>
    <source>
        <strain evidence="3">ATCC 29133 / PCC 73102</strain>
    </source>
</reference>
<proteinExistence type="predicted"/>
<dbReference type="AlphaFoldDB" id="B2IXC6"/>
<evidence type="ECO:0000256" key="1">
    <source>
        <dbReference type="SAM" id="Coils"/>
    </source>
</evidence>
<reference evidence="2 3" key="2">
    <citation type="journal article" date="2013" name="Plant Physiol.">
        <title>A Nostoc punctiforme Sugar Transporter Necessary to Establish a Cyanobacterium-Plant Symbiosis.</title>
        <authorList>
            <person name="Ekman M."/>
            <person name="Picossi S."/>
            <person name="Campbell E.L."/>
            <person name="Meeks J.C."/>
            <person name="Flores E."/>
        </authorList>
    </citation>
    <scope>NUCLEOTIDE SEQUENCE [LARGE SCALE GENOMIC DNA]</scope>
    <source>
        <strain evidence="3">ATCC 29133 / PCC 73102</strain>
    </source>
</reference>
<evidence type="ECO:0000313" key="3">
    <source>
        <dbReference type="Proteomes" id="UP000001191"/>
    </source>
</evidence>
<gene>
    <name evidence="2" type="ordered locus">Npun_F1224</name>
</gene>
<keyword evidence="3" id="KW-1185">Reference proteome</keyword>
<dbReference type="EnsemblBacteria" id="ACC79948">
    <property type="protein sequence ID" value="ACC79948"/>
    <property type="gene ID" value="Npun_F1224"/>
</dbReference>
<dbReference type="HOGENOM" id="CLU_149306_0_0_3"/>
<feature type="coiled-coil region" evidence="1">
    <location>
        <begin position="43"/>
        <end position="87"/>
    </location>
</feature>
<dbReference type="EMBL" id="CP001037">
    <property type="protein sequence ID" value="ACC79948.1"/>
    <property type="molecule type" value="Genomic_DNA"/>
</dbReference>
<accession>B2IXC6</accession>
<dbReference type="PhylomeDB" id="B2IXC6"/>
<dbReference type="KEGG" id="npu:Npun_F1224"/>
<dbReference type="Proteomes" id="UP000001191">
    <property type="component" value="Chromosome"/>
</dbReference>
<evidence type="ECO:0000313" key="2">
    <source>
        <dbReference type="EMBL" id="ACC79948.1"/>
    </source>
</evidence>